<organism evidence="1 2">
    <name type="scientific">Ceratodon purpureus</name>
    <name type="common">Fire moss</name>
    <name type="synonym">Dicranum purpureum</name>
    <dbReference type="NCBI Taxonomy" id="3225"/>
    <lineage>
        <taxon>Eukaryota</taxon>
        <taxon>Viridiplantae</taxon>
        <taxon>Streptophyta</taxon>
        <taxon>Embryophyta</taxon>
        <taxon>Bryophyta</taxon>
        <taxon>Bryophytina</taxon>
        <taxon>Bryopsida</taxon>
        <taxon>Dicranidae</taxon>
        <taxon>Pseudoditrichales</taxon>
        <taxon>Ditrichaceae</taxon>
        <taxon>Ceratodon</taxon>
    </lineage>
</organism>
<protein>
    <recommendedName>
        <fullName evidence="3">Viral late gene transcription factor 3 zinc ribbon domain-containing protein</fullName>
    </recommendedName>
</protein>
<reference evidence="1" key="1">
    <citation type="submission" date="2020-06" db="EMBL/GenBank/DDBJ databases">
        <title>WGS assembly of Ceratodon purpureus strain R40.</title>
        <authorList>
            <person name="Carey S.B."/>
            <person name="Jenkins J."/>
            <person name="Shu S."/>
            <person name="Lovell J.T."/>
            <person name="Sreedasyam A."/>
            <person name="Maumus F."/>
            <person name="Tiley G.P."/>
            <person name="Fernandez-Pozo N."/>
            <person name="Barry K."/>
            <person name="Chen C."/>
            <person name="Wang M."/>
            <person name="Lipzen A."/>
            <person name="Daum C."/>
            <person name="Saski C.A."/>
            <person name="Payton A.C."/>
            <person name="Mcbreen J.C."/>
            <person name="Conrad R.E."/>
            <person name="Kollar L.M."/>
            <person name="Olsson S."/>
            <person name="Huttunen S."/>
            <person name="Landis J.B."/>
            <person name="Wickett N.J."/>
            <person name="Johnson M.G."/>
            <person name="Rensing S.A."/>
            <person name="Grimwood J."/>
            <person name="Schmutz J."/>
            <person name="Mcdaniel S.F."/>
        </authorList>
    </citation>
    <scope>NUCLEOTIDE SEQUENCE</scope>
    <source>
        <strain evidence="1">R40</strain>
    </source>
</reference>
<sequence length="140" mass="14547">MAVALAGAGAGLGAGLGVGSGLHAQCPQLLQRSAHRQQLGRAKGAQRVAGRARAAVSELVEASQSIQAAPDLTWQIWAGTLAGVTPFVIAGIEFSKRIAAQKRCSVCGGSGLVKKAGSYFRCGNCGGFLPWYSWRRFFKG</sequence>
<keyword evidence="2" id="KW-1185">Reference proteome</keyword>
<proteinExistence type="predicted"/>
<dbReference type="EMBL" id="CM026429">
    <property type="protein sequence ID" value="KAG0563616.1"/>
    <property type="molecule type" value="Genomic_DNA"/>
</dbReference>
<evidence type="ECO:0008006" key="3">
    <source>
        <dbReference type="Google" id="ProtNLM"/>
    </source>
</evidence>
<name>A0A8T0GVA9_CERPU</name>
<comment type="caution">
    <text evidence="1">The sequence shown here is derived from an EMBL/GenBank/DDBJ whole genome shotgun (WGS) entry which is preliminary data.</text>
</comment>
<evidence type="ECO:0000313" key="2">
    <source>
        <dbReference type="Proteomes" id="UP000822688"/>
    </source>
</evidence>
<evidence type="ECO:0000313" key="1">
    <source>
        <dbReference type="EMBL" id="KAG0563616.1"/>
    </source>
</evidence>
<gene>
    <name evidence="1" type="ORF">KC19_8G045500</name>
</gene>
<dbReference type="PANTHER" id="PTHR36809:SF1">
    <property type="entry name" value="TRANSMEMBRANE PROTEIN"/>
    <property type="match status" value="1"/>
</dbReference>
<dbReference type="Proteomes" id="UP000822688">
    <property type="component" value="Chromosome 8"/>
</dbReference>
<dbReference type="PANTHER" id="PTHR36809">
    <property type="entry name" value="TRANSMEMBRANE PROTEIN"/>
    <property type="match status" value="1"/>
</dbReference>
<dbReference type="AlphaFoldDB" id="A0A8T0GVA9"/>
<accession>A0A8T0GVA9</accession>